<keyword evidence="2" id="KW-1185">Reference proteome</keyword>
<dbReference type="AlphaFoldDB" id="A0A0R3A3G9"/>
<name>A0A0R3A3G9_9PSED</name>
<dbReference type="EMBL" id="LT629782">
    <property type="protein sequence ID" value="SDT90225.1"/>
    <property type="molecule type" value="Genomic_DNA"/>
</dbReference>
<protein>
    <submittedName>
        <fullName evidence="1">Uncharacterized protein</fullName>
    </submittedName>
</protein>
<organism evidence="1 2">
    <name type="scientific">Pseudomonas orientalis</name>
    <dbReference type="NCBI Taxonomy" id="76758"/>
    <lineage>
        <taxon>Bacteria</taxon>
        <taxon>Pseudomonadati</taxon>
        <taxon>Pseudomonadota</taxon>
        <taxon>Gammaproteobacteria</taxon>
        <taxon>Pseudomonadales</taxon>
        <taxon>Pseudomonadaceae</taxon>
        <taxon>Pseudomonas</taxon>
    </lineage>
</organism>
<accession>A0A0R3A3G9</accession>
<dbReference type="OrthoDB" id="7018900at2"/>
<sequence>MKEAINDLPGPIKRQADRILREIELAGSMILAVKGGAKAQGFVLGITCCEGLTPERCETLASHFDSVVEQRLRSLTLGL</sequence>
<evidence type="ECO:0000313" key="1">
    <source>
        <dbReference type="EMBL" id="SDT90225.1"/>
    </source>
</evidence>
<reference evidence="1 2" key="1">
    <citation type="submission" date="2016-10" db="EMBL/GenBank/DDBJ databases">
        <authorList>
            <person name="Varghese N."/>
            <person name="Submissions S."/>
        </authorList>
    </citation>
    <scope>NUCLEOTIDE SEQUENCE [LARGE SCALE GENOMIC DNA]</scope>
    <source>
        <strain evidence="1 2">BS2775</strain>
    </source>
</reference>
<gene>
    <name evidence="1" type="ORF">SAMN04490197_0658</name>
</gene>
<proteinExistence type="predicted"/>
<dbReference type="RefSeq" id="WP_057722268.1">
    <property type="nucleotide sequence ID" value="NZ_CP027723.1"/>
</dbReference>
<evidence type="ECO:0000313" key="2">
    <source>
        <dbReference type="Proteomes" id="UP000183653"/>
    </source>
</evidence>
<dbReference type="Proteomes" id="UP000183653">
    <property type="component" value="Chromosome I"/>
</dbReference>
<dbReference type="GeneID" id="61617920"/>